<sequence>MFKQLRPALVMIVFFTMVTGLIYPIGMTGIAQALFPRQANGSLITRDGKVIGSSLIGQAFASDRYFHGRPSAAGNGYDAVSSGGSNLGPTNPKLIDRIRGDAEKLKAENPNAPVPMNLVTTSGSGLDPDISPDAAYFQVPRVAMARGVDEAKVKALVDSHVKERELGIFGEPVVNVLALNLALDELK</sequence>
<dbReference type="Proteomes" id="UP001366503">
    <property type="component" value="Unassembled WGS sequence"/>
</dbReference>
<evidence type="ECO:0000313" key="12">
    <source>
        <dbReference type="EMBL" id="MEI9407020.1"/>
    </source>
</evidence>
<keyword evidence="1 11" id="KW-0813">Transport</keyword>
<keyword evidence="9 11" id="KW-0406">Ion transport</keyword>
<evidence type="ECO:0000256" key="6">
    <source>
        <dbReference type="ARBA" id="ARBA00022840"/>
    </source>
</evidence>
<comment type="function">
    <text evidence="11">Part of the high-affinity ATP-driven potassium transport (or Kdp) system, which catalyzes the hydrolysis of ATP coupled with the electrogenic transport of potassium into the cytoplasm. This subunit acts as a catalytic chaperone that increases the ATP-binding affinity of the ATP-hydrolyzing subunit KdpB by the formation of a transient KdpB/KdpC/ATP ternary complex.</text>
</comment>
<keyword evidence="10 11" id="KW-0472">Membrane</keyword>
<proteinExistence type="inferred from homology"/>
<evidence type="ECO:0000313" key="13">
    <source>
        <dbReference type="Proteomes" id="UP001366503"/>
    </source>
</evidence>
<dbReference type="InterPro" id="IPR003820">
    <property type="entry name" value="KdpC"/>
</dbReference>
<evidence type="ECO:0000256" key="10">
    <source>
        <dbReference type="ARBA" id="ARBA00023136"/>
    </source>
</evidence>
<evidence type="ECO:0000256" key="2">
    <source>
        <dbReference type="ARBA" id="ARBA00022475"/>
    </source>
</evidence>
<keyword evidence="4 11" id="KW-0812">Transmembrane</keyword>
<keyword evidence="5 11" id="KW-0547">Nucleotide-binding</keyword>
<dbReference type="EMBL" id="JAPYKO010000059">
    <property type="protein sequence ID" value="MEI9407020.1"/>
    <property type="molecule type" value="Genomic_DNA"/>
</dbReference>
<comment type="subunit">
    <text evidence="11">The system is composed of three essential subunits: KdpA, KdpB and KdpC.</text>
</comment>
<keyword evidence="7 11" id="KW-0630">Potassium</keyword>
<dbReference type="PANTHER" id="PTHR30042">
    <property type="entry name" value="POTASSIUM-TRANSPORTING ATPASE C CHAIN"/>
    <property type="match status" value="1"/>
</dbReference>
<dbReference type="PIRSF" id="PIRSF001296">
    <property type="entry name" value="K_ATPase_KdpC"/>
    <property type="match status" value="1"/>
</dbReference>
<reference evidence="12 13" key="1">
    <citation type="submission" date="2022-12" db="EMBL/GenBank/DDBJ databases">
        <authorList>
            <person name="Muema E."/>
        </authorList>
    </citation>
    <scope>NUCLEOTIDE SEQUENCE [LARGE SCALE GENOMIC DNA]</scope>
    <source>
        <strain evidence="13">1330</strain>
    </source>
</reference>
<evidence type="ECO:0000256" key="3">
    <source>
        <dbReference type="ARBA" id="ARBA00022538"/>
    </source>
</evidence>
<comment type="similarity">
    <text evidence="11">Belongs to the KdpC family.</text>
</comment>
<evidence type="ECO:0000256" key="5">
    <source>
        <dbReference type="ARBA" id="ARBA00022741"/>
    </source>
</evidence>
<keyword evidence="8 11" id="KW-1133">Transmembrane helix</keyword>
<dbReference type="HAMAP" id="MF_00276">
    <property type="entry name" value="KdpC"/>
    <property type="match status" value="1"/>
</dbReference>
<keyword evidence="2 11" id="KW-1003">Cell membrane</keyword>
<evidence type="ECO:0000256" key="8">
    <source>
        <dbReference type="ARBA" id="ARBA00022989"/>
    </source>
</evidence>
<evidence type="ECO:0000256" key="7">
    <source>
        <dbReference type="ARBA" id="ARBA00022958"/>
    </source>
</evidence>
<accession>A0ABU8KPJ0</accession>
<dbReference type="NCBIfam" id="TIGR00681">
    <property type="entry name" value="kdpC"/>
    <property type="match status" value="1"/>
</dbReference>
<keyword evidence="3 11" id="KW-0633">Potassium transport</keyword>
<keyword evidence="13" id="KW-1185">Reference proteome</keyword>
<dbReference type="RefSeq" id="WP_337097675.1">
    <property type="nucleotide sequence ID" value="NZ_JAPYKO010000059.1"/>
</dbReference>
<comment type="caution">
    <text evidence="12">The sequence shown here is derived from an EMBL/GenBank/DDBJ whole genome shotgun (WGS) entry which is preliminary data.</text>
</comment>
<name>A0ABU8KPJ0_9HYPH</name>
<organism evidence="12 13">
    <name type="scientific">Mesorhizobium argentiipisi</name>
    <dbReference type="NCBI Taxonomy" id="3015175"/>
    <lineage>
        <taxon>Bacteria</taxon>
        <taxon>Pseudomonadati</taxon>
        <taxon>Pseudomonadota</taxon>
        <taxon>Alphaproteobacteria</taxon>
        <taxon>Hyphomicrobiales</taxon>
        <taxon>Phyllobacteriaceae</taxon>
        <taxon>Mesorhizobium</taxon>
    </lineage>
</organism>
<evidence type="ECO:0000256" key="9">
    <source>
        <dbReference type="ARBA" id="ARBA00023065"/>
    </source>
</evidence>
<keyword evidence="6 11" id="KW-0067">ATP-binding</keyword>
<gene>
    <name evidence="11 12" type="primary">kdpC</name>
    <name evidence="12" type="ORF">O7A05_33495</name>
</gene>
<evidence type="ECO:0000256" key="1">
    <source>
        <dbReference type="ARBA" id="ARBA00022448"/>
    </source>
</evidence>
<feature type="transmembrane region" description="Helical" evidence="11">
    <location>
        <begin position="12"/>
        <end position="35"/>
    </location>
</feature>
<dbReference type="PANTHER" id="PTHR30042:SF2">
    <property type="entry name" value="POTASSIUM-TRANSPORTING ATPASE KDPC SUBUNIT"/>
    <property type="match status" value="1"/>
</dbReference>
<evidence type="ECO:0000256" key="11">
    <source>
        <dbReference type="HAMAP-Rule" id="MF_00276"/>
    </source>
</evidence>
<evidence type="ECO:0000256" key="4">
    <source>
        <dbReference type="ARBA" id="ARBA00022692"/>
    </source>
</evidence>
<comment type="subcellular location">
    <subcellularLocation>
        <location evidence="11">Cell membrane</location>
        <topology evidence="11">Single-pass membrane protein</topology>
    </subcellularLocation>
</comment>
<dbReference type="NCBIfam" id="NF001454">
    <property type="entry name" value="PRK00315.1"/>
    <property type="match status" value="1"/>
</dbReference>
<protein>
    <recommendedName>
        <fullName evidence="11">Potassium-transporting ATPase KdpC subunit</fullName>
    </recommendedName>
    <alternativeName>
        <fullName evidence="11">ATP phosphohydrolase [potassium-transporting] C chain</fullName>
    </alternativeName>
    <alternativeName>
        <fullName evidence="11">Potassium-binding and translocating subunit C</fullName>
    </alternativeName>
    <alternativeName>
        <fullName evidence="11">Potassium-translocating ATPase C chain</fullName>
    </alternativeName>
</protein>
<dbReference type="Pfam" id="PF02669">
    <property type="entry name" value="KdpC"/>
    <property type="match status" value="1"/>
</dbReference>